<feature type="domain" description="Adenylate kinase active site lid" evidence="8">
    <location>
        <begin position="123"/>
        <end position="158"/>
    </location>
</feature>
<comment type="catalytic activity">
    <reaction evidence="5 7">
        <text>AMP + ATP = 2 ADP</text>
        <dbReference type="Rhea" id="RHEA:12973"/>
        <dbReference type="ChEBI" id="CHEBI:30616"/>
        <dbReference type="ChEBI" id="CHEBI:456215"/>
        <dbReference type="ChEBI" id="CHEBI:456216"/>
        <dbReference type="EC" id="2.7.4.3"/>
    </reaction>
</comment>
<dbReference type="EMBL" id="PUIB01000010">
    <property type="protein sequence ID" value="PQO40065.1"/>
    <property type="molecule type" value="Genomic_DNA"/>
</dbReference>
<feature type="binding site" evidence="5">
    <location>
        <position position="126"/>
    </location>
    <ligand>
        <name>Zn(2+)</name>
        <dbReference type="ChEBI" id="CHEBI:29105"/>
        <note>structural</note>
    </ligand>
</feature>
<feature type="binding site" evidence="5">
    <location>
        <position position="123"/>
    </location>
    <ligand>
        <name>ATP</name>
        <dbReference type="ChEBI" id="CHEBI:30616"/>
    </ligand>
</feature>
<name>A0A2S8GGQ0_9BACT</name>
<comment type="caution">
    <text evidence="5">Lacks conserved residue(s) required for the propagation of feature annotation.</text>
</comment>
<feature type="binding site" evidence="5">
    <location>
        <position position="129"/>
    </location>
    <ligand>
        <name>Zn(2+)</name>
        <dbReference type="ChEBI" id="CHEBI:29105"/>
        <note>structural</note>
    </ligand>
</feature>
<keyword evidence="5" id="KW-0479">Metal-binding</keyword>
<comment type="similarity">
    <text evidence="5 6">Belongs to the adenylate kinase family.</text>
</comment>
<dbReference type="OrthoDB" id="9805030at2"/>
<evidence type="ECO:0000256" key="6">
    <source>
        <dbReference type="RuleBase" id="RU003330"/>
    </source>
</evidence>
<dbReference type="Gene3D" id="3.40.50.300">
    <property type="entry name" value="P-loop containing nucleotide triphosphate hydrolases"/>
    <property type="match status" value="1"/>
</dbReference>
<dbReference type="SUPFAM" id="SSF52540">
    <property type="entry name" value="P-loop containing nucleoside triphosphate hydrolases"/>
    <property type="match status" value="1"/>
</dbReference>
<evidence type="ECO:0000256" key="2">
    <source>
        <dbReference type="ARBA" id="ARBA00022727"/>
    </source>
</evidence>
<comment type="subunit">
    <text evidence="5 7">Monomer.</text>
</comment>
<protein>
    <recommendedName>
        <fullName evidence="5 7">Adenylate kinase</fullName>
        <shortName evidence="5">AK</shortName>
        <ecNumber evidence="5 7">2.7.4.3</ecNumber>
    </recommendedName>
    <alternativeName>
        <fullName evidence="5">ATP-AMP transphosphorylase</fullName>
    </alternativeName>
    <alternativeName>
        <fullName evidence="5">ATP:AMP phosphotransferase</fullName>
    </alternativeName>
    <alternativeName>
        <fullName evidence="5">Adenylate monophosphate kinase</fullName>
    </alternativeName>
</protein>
<proteinExistence type="inferred from homology"/>
<sequence>MRKYIIMGVQGCGKGTQAKLLCQAYDLVHISVGDIFRWNIAHHTKLAARVQRIISRGELVSDEIVAEIVQRRLSEHDWNYGYILDGFPRNAAQAEFFLESYDIDAVIQIVVPDEVVRERVLSRRLCSGCGLDYNLIFHRPRVDDICDVCGAPLTQRPDDTPGAVADRLRTYHEKTAPILDLFRRKELVLEVDGMQPAEAVQQEIQTQLGLKSSWR</sequence>
<evidence type="ECO:0000313" key="12">
    <source>
        <dbReference type="Proteomes" id="UP000239388"/>
    </source>
</evidence>
<dbReference type="GO" id="GO:0005737">
    <property type="term" value="C:cytoplasm"/>
    <property type="evidence" value="ECO:0007669"/>
    <property type="project" value="UniProtKB-SubCell"/>
</dbReference>
<evidence type="ECO:0000313" key="9">
    <source>
        <dbReference type="EMBL" id="PQO40065.1"/>
    </source>
</evidence>
<feature type="region of interest" description="LID" evidence="5">
    <location>
        <begin position="122"/>
        <end position="159"/>
    </location>
</feature>
<dbReference type="PANTHER" id="PTHR23359">
    <property type="entry name" value="NUCLEOTIDE KINASE"/>
    <property type="match status" value="1"/>
</dbReference>
<dbReference type="AlphaFoldDB" id="A0A2S8GGQ0"/>
<comment type="function">
    <text evidence="5">Catalyzes the reversible transfer of the terminal phosphate group between ATP and AMP. Plays an important role in cellular energy homeostasis and in adenine nucleotide metabolism.</text>
</comment>
<feature type="binding site" evidence="5">
    <location>
        <position position="195"/>
    </location>
    <ligand>
        <name>ATP</name>
        <dbReference type="ChEBI" id="CHEBI:30616"/>
    </ligand>
</feature>
<dbReference type="PRINTS" id="PR00094">
    <property type="entry name" value="ADENYLTKNASE"/>
</dbReference>
<feature type="binding site" evidence="5">
    <location>
        <begin position="86"/>
        <end position="89"/>
    </location>
    <ligand>
        <name>AMP</name>
        <dbReference type="ChEBI" id="CHEBI:456215"/>
    </ligand>
</feature>
<dbReference type="EC" id="2.7.4.3" evidence="5 7"/>
<dbReference type="SUPFAM" id="SSF57774">
    <property type="entry name" value="Microbial and mitochondrial ADK, insert 'zinc finger' domain"/>
    <property type="match status" value="1"/>
</dbReference>
<dbReference type="GO" id="GO:0008270">
    <property type="term" value="F:zinc ion binding"/>
    <property type="evidence" value="ECO:0007669"/>
    <property type="project" value="UniProtKB-UniRule"/>
</dbReference>
<evidence type="ECO:0000313" key="11">
    <source>
        <dbReference type="Proteomes" id="UP000237819"/>
    </source>
</evidence>
<dbReference type="Pfam" id="PF05191">
    <property type="entry name" value="ADK_lid"/>
    <property type="match status" value="1"/>
</dbReference>
<dbReference type="GO" id="GO:0004017">
    <property type="term" value="F:AMP kinase activity"/>
    <property type="evidence" value="ECO:0007669"/>
    <property type="project" value="UniProtKB-UniRule"/>
</dbReference>
<keyword evidence="5" id="KW-0963">Cytoplasm</keyword>
<dbReference type="InterPro" id="IPR006259">
    <property type="entry name" value="Adenyl_kin_sub"/>
</dbReference>
<dbReference type="PROSITE" id="PS00113">
    <property type="entry name" value="ADENYLATE_KINASE"/>
    <property type="match status" value="1"/>
</dbReference>
<feature type="binding site" evidence="5">
    <location>
        <position position="149"/>
    </location>
    <ligand>
        <name>Zn(2+)</name>
        <dbReference type="ChEBI" id="CHEBI:29105"/>
        <note>structural</note>
    </ligand>
</feature>
<keyword evidence="5 7" id="KW-0067">ATP-binding</keyword>
<keyword evidence="2 5" id="KW-0545">Nucleotide biosynthesis</keyword>
<dbReference type="InterPro" id="IPR027417">
    <property type="entry name" value="P-loop_NTPase"/>
</dbReference>
<keyword evidence="4 5" id="KW-0418">Kinase</keyword>
<dbReference type="RefSeq" id="WP_105337930.1">
    <property type="nucleotide sequence ID" value="NZ_PUHZ01000023.1"/>
</dbReference>
<dbReference type="EMBL" id="PUHZ01000023">
    <property type="protein sequence ID" value="PQO43645.1"/>
    <property type="molecule type" value="Genomic_DNA"/>
</dbReference>
<evidence type="ECO:0000256" key="7">
    <source>
        <dbReference type="RuleBase" id="RU003331"/>
    </source>
</evidence>
<feature type="binding site" evidence="5">
    <location>
        <position position="156"/>
    </location>
    <ligand>
        <name>AMP</name>
        <dbReference type="ChEBI" id="CHEBI:456215"/>
    </ligand>
</feature>
<evidence type="ECO:0000259" key="8">
    <source>
        <dbReference type="Pfam" id="PF05191"/>
    </source>
</evidence>
<keyword evidence="1 5" id="KW-0808">Transferase</keyword>
<reference evidence="11 12" key="1">
    <citation type="submission" date="2018-02" db="EMBL/GenBank/DDBJ databases">
        <title>Comparative genomes isolates from brazilian mangrove.</title>
        <authorList>
            <person name="Araujo J.E."/>
            <person name="Taketani R.G."/>
            <person name="Silva M.C.P."/>
            <person name="Loureco M.V."/>
            <person name="Andreote F.D."/>
        </authorList>
    </citation>
    <scope>NUCLEOTIDE SEQUENCE [LARGE SCALE GENOMIC DNA]</scope>
    <source>
        <strain evidence="9 12">NAP PRIS-MGV</strain>
        <strain evidence="10 11">Nap-Phe MGV</strain>
    </source>
</reference>
<comment type="subcellular location">
    <subcellularLocation>
        <location evidence="5 7">Cytoplasm</location>
    </subcellularLocation>
</comment>
<evidence type="ECO:0000256" key="1">
    <source>
        <dbReference type="ARBA" id="ARBA00022679"/>
    </source>
</evidence>
<comment type="pathway">
    <text evidence="5">Purine metabolism; AMP biosynthesis via salvage pathway; AMP from ADP: step 1/1.</text>
</comment>
<gene>
    <name evidence="5" type="primary">adk</name>
    <name evidence="10" type="ORF">C5Y93_23685</name>
    <name evidence="9" type="ORF">C5Y98_07055</name>
</gene>
<feature type="binding site" evidence="5">
    <location>
        <begin position="11"/>
        <end position="16"/>
    </location>
    <ligand>
        <name>ATP</name>
        <dbReference type="ChEBI" id="CHEBI:30616"/>
    </ligand>
</feature>
<dbReference type="InterPro" id="IPR007862">
    <property type="entry name" value="Adenylate_kinase_lid-dom"/>
</dbReference>
<dbReference type="Proteomes" id="UP000237819">
    <property type="component" value="Unassembled WGS sequence"/>
</dbReference>
<feature type="binding site" evidence="5">
    <location>
        <begin position="58"/>
        <end position="60"/>
    </location>
    <ligand>
        <name>AMP</name>
        <dbReference type="ChEBI" id="CHEBI:456215"/>
    </ligand>
</feature>
<dbReference type="Pfam" id="PF00406">
    <property type="entry name" value="ADK"/>
    <property type="match status" value="1"/>
</dbReference>
<feature type="binding site" evidence="5">
    <location>
        <position position="37"/>
    </location>
    <ligand>
        <name>AMP</name>
        <dbReference type="ChEBI" id="CHEBI:456215"/>
    </ligand>
</feature>
<keyword evidence="3 5" id="KW-0547">Nucleotide-binding</keyword>
<dbReference type="NCBIfam" id="TIGR01351">
    <property type="entry name" value="adk"/>
    <property type="match status" value="1"/>
</dbReference>
<accession>A0A2S8GGQ0</accession>
<dbReference type="GO" id="GO:0005524">
    <property type="term" value="F:ATP binding"/>
    <property type="evidence" value="ECO:0007669"/>
    <property type="project" value="UniProtKB-UniRule"/>
</dbReference>
<feature type="region of interest" description="NMP" evidence="5">
    <location>
        <begin position="31"/>
        <end position="60"/>
    </location>
</feature>
<feature type="binding site" evidence="5">
    <location>
        <position position="146"/>
    </location>
    <ligand>
        <name>Zn(2+)</name>
        <dbReference type="ChEBI" id="CHEBI:29105"/>
        <note>structural</note>
    </ligand>
</feature>
<dbReference type="InterPro" id="IPR033690">
    <property type="entry name" value="Adenylat_kinase_CS"/>
</dbReference>
<organism evidence="10 11">
    <name type="scientific">Blastopirellula marina</name>
    <dbReference type="NCBI Taxonomy" id="124"/>
    <lineage>
        <taxon>Bacteria</taxon>
        <taxon>Pseudomonadati</taxon>
        <taxon>Planctomycetota</taxon>
        <taxon>Planctomycetia</taxon>
        <taxon>Pirellulales</taxon>
        <taxon>Pirellulaceae</taxon>
        <taxon>Blastopirellula</taxon>
    </lineage>
</organism>
<evidence type="ECO:0000313" key="10">
    <source>
        <dbReference type="EMBL" id="PQO43645.1"/>
    </source>
</evidence>
<dbReference type="InterPro" id="IPR036193">
    <property type="entry name" value="ADK_active_lid_dom_sf"/>
</dbReference>
<evidence type="ECO:0000256" key="3">
    <source>
        <dbReference type="ARBA" id="ARBA00022741"/>
    </source>
</evidence>
<keyword evidence="5" id="KW-0862">Zinc</keyword>
<evidence type="ECO:0000256" key="4">
    <source>
        <dbReference type="ARBA" id="ARBA00022777"/>
    </source>
</evidence>
<dbReference type="UniPathway" id="UPA00588">
    <property type="reaction ID" value="UER00649"/>
</dbReference>
<dbReference type="Proteomes" id="UP000239388">
    <property type="component" value="Unassembled WGS sequence"/>
</dbReference>
<feature type="binding site" evidence="5">
    <location>
        <position position="93"/>
    </location>
    <ligand>
        <name>AMP</name>
        <dbReference type="ChEBI" id="CHEBI:456215"/>
    </ligand>
</feature>
<dbReference type="GO" id="GO:0044209">
    <property type="term" value="P:AMP salvage"/>
    <property type="evidence" value="ECO:0007669"/>
    <property type="project" value="UniProtKB-UniRule"/>
</dbReference>
<evidence type="ECO:0000256" key="5">
    <source>
        <dbReference type="HAMAP-Rule" id="MF_00235"/>
    </source>
</evidence>
<dbReference type="InterPro" id="IPR000850">
    <property type="entry name" value="Adenylat/UMP-CMP_kin"/>
</dbReference>
<comment type="domain">
    <text evidence="5">Consists of three domains, a large central CORE domain and two small peripheral domains, NMPbind and LID, which undergo movements during catalysis. The LID domain closes over the site of phosphoryl transfer upon ATP binding. Assembling and dissambling the active center during each catalytic cycle provides an effective means to prevent ATP hydrolysis. Some bacteria have evolved a zinc-coordinating structure that stabilizes the LID domain.</text>
</comment>
<dbReference type="CDD" id="cd01428">
    <property type="entry name" value="ADK"/>
    <property type="match status" value="1"/>
</dbReference>
<dbReference type="HAMAP" id="MF_00235">
    <property type="entry name" value="Adenylate_kinase_Adk"/>
    <property type="match status" value="1"/>
</dbReference>
<feature type="binding site" evidence="5">
    <location>
        <position position="167"/>
    </location>
    <ligand>
        <name>AMP</name>
        <dbReference type="ChEBI" id="CHEBI:456215"/>
    </ligand>
</feature>
<comment type="caution">
    <text evidence="10">The sequence shown here is derived from an EMBL/GenBank/DDBJ whole genome shotgun (WGS) entry which is preliminary data.</text>
</comment>